<dbReference type="PROSITE" id="PS51459">
    <property type="entry name" value="FIDO"/>
    <property type="match status" value="1"/>
</dbReference>
<dbReference type="InterPro" id="IPR003812">
    <property type="entry name" value="Fido"/>
</dbReference>
<feature type="domain" description="Fido" evidence="3">
    <location>
        <begin position="153"/>
        <end position="318"/>
    </location>
</feature>
<dbReference type="Proteomes" id="UP000030672">
    <property type="component" value="Unassembled WGS sequence"/>
</dbReference>
<dbReference type="Pfam" id="PF02661">
    <property type="entry name" value="Fic"/>
    <property type="match status" value="1"/>
</dbReference>
<feature type="binding site" evidence="2">
    <location>
        <begin position="246"/>
        <end position="253"/>
    </location>
    <ligand>
        <name>ATP</name>
        <dbReference type="ChEBI" id="CHEBI:30616"/>
    </ligand>
</feature>
<dbReference type="PANTHER" id="PTHR13504:SF38">
    <property type="entry name" value="FIDO DOMAIN-CONTAINING PROTEIN"/>
    <property type="match status" value="1"/>
</dbReference>
<accession>A0A074WVG3</accession>
<dbReference type="InterPro" id="IPR040198">
    <property type="entry name" value="Fido_containing"/>
</dbReference>
<dbReference type="AlphaFoldDB" id="A0A074WVG3"/>
<evidence type="ECO:0000313" key="5">
    <source>
        <dbReference type="Proteomes" id="UP000030672"/>
    </source>
</evidence>
<gene>
    <name evidence="4" type="ORF">M437DRAFT_39297</name>
</gene>
<dbReference type="GO" id="GO:0005524">
    <property type="term" value="F:ATP binding"/>
    <property type="evidence" value="ECO:0007669"/>
    <property type="project" value="UniProtKB-KW"/>
</dbReference>
<organism evidence="4 5">
    <name type="scientific">Aureobasidium melanogenum (strain CBS 110374)</name>
    <name type="common">Aureobasidium pullulans var. melanogenum</name>
    <dbReference type="NCBI Taxonomy" id="1043003"/>
    <lineage>
        <taxon>Eukaryota</taxon>
        <taxon>Fungi</taxon>
        <taxon>Dikarya</taxon>
        <taxon>Ascomycota</taxon>
        <taxon>Pezizomycotina</taxon>
        <taxon>Dothideomycetes</taxon>
        <taxon>Dothideomycetidae</taxon>
        <taxon>Dothideales</taxon>
        <taxon>Saccotheciaceae</taxon>
        <taxon>Aureobasidium</taxon>
    </lineage>
</organism>
<feature type="active site" evidence="1">
    <location>
        <position position="242"/>
    </location>
</feature>
<protein>
    <recommendedName>
        <fullName evidence="3">Fido domain-containing protein</fullName>
    </recommendedName>
</protein>
<dbReference type="Gene3D" id="1.10.3290.10">
    <property type="entry name" value="Fido-like domain"/>
    <property type="match status" value="1"/>
</dbReference>
<sequence>MAPCVWSDGSLKHSIDIYAYDNFHCDDDAEQPEGIFAATEELRTHLNSTPPYSPKENVVFEALCRIVHGSNLIEGAGTSPVCTTGLWRSSLGRQTPEHLSQKHIVYRWLKLEQPRRERTDDDATIQKIYREVVQHLCALMFLLDEIVLQDKPFSEELIPEAHKILTYKVDSAADSYNVYGGVYRTTDVCAGLTTFTAPEHVPREMRALIAALSSEILAAEQVGHIDPYLLAAKYCHKFINIHPFVDGNGRMCRLILNILLFKYAGDFCVLGENEQAKDEYLSIAVRGSQSDQTWKESDEEEAASMKPPWGELALLILRQSRKGMQEVLQHETFLRNPPKCFHRSVQAGHEVAEGSSSKTDEQT</sequence>
<dbReference type="RefSeq" id="XP_040883419.1">
    <property type="nucleotide sequence ID" value="XM_041019985.1"/>
</dbReference>
<dbReference type="GeneID" id="63913358"/>
<dbReference type="EMBL" id="KL584825">
    <property type="protein sequence ID" value="KEQ66396.1"/>
    <property type="molecule type" value="Genomic_DNA"/>
</dbReference>
<dbReference type="PANTHER" id="PTHR13504">
    <property type="entry name" value="FIDO DOMAIN-CONTAINING PROTEIN DDB_G0283145"/>
    <property type="match status" value="1"/>
</dbReference>
<proteinExistence type="predicted"/>
<name>A0A074WVG3_AURM1</name>
<dbReference type="InterPro" id="IPR036597">
    <property type="entry name" value="Fido-like_dom_sf"/>
</dbReference>
<keyword evidence="2" id="KW-0067">ATP-binding</keyword>
<dbReference type="SUPFAM" id="SSF140931">
    <property type="entry name" value="Fic-like"/>
    <property type="match status" value="1"/>
</dbReference>
<evidence type="ECO:0000256" key="1">
    <source>
        <dbReference type="PIRSR" id="PIRSR640198-1"/>
    </source>
</evidence>
<reference evidence="4 5" key="1">
    <citation type="journal article" date="2014" name="BMC Genomics">
        <title>Genome sequencing of four Aureobasidium pullulans varieties: biotechnological potential, stress tolerance, and description of new species.</title>
        <authorList>
            <person name="Gostin Ar C."/>
            <person name="Ohm R.A."/>
            <person name="Kogej T."/>
            <person name="Sonjak S."/>
            <person name="Turk M."/>
            <person name="Zajc J."/>
            <person name="Zalar P."/>
            <person name="Grube M."/>
            <person name="Sun H."/>
            <person name="Han J."/>
            <person name="Sharma A."/>
            <person name="Chiniquy J."/>
            <person name="Ngan C.Y."/>
            <person name="Lipzen A."/>
            <person name="Barry K."/>
            <person name="Grigoriev I.V."/>
            <person name="Gunde-Cimerman N."/>
        </authorList>
    </citation>
    <scope>NUCLEOTIDE SEQUENCE [LARGE SCALE GENOMIC DNA]</scope>
    <source>
        <strain evidence="4 5">CBS 110374</strain>
    </source>
</reference>
<evidence type="ECO:0000313" key="4">
    <source>
        <dbReference type="EMBL" id="KEQ66396.1"/>
    </source>
</evidence>
<dbReference type="STRING" id="1043003.A0A074WVG3"/>
<keyword evidence="2" id="KW-0547">Nucleotide-binding</keyword>
<evidence type="ECO:0000259" key="3">
    <source>
        <dbReference type="PROSITE" id="PS51459"/>
    </source>
</evidence>
<evidence type="ECO:0000256" key="2">
    <source>
        <dbReference type="PIRSR" id="PIRSR640198-2"/>
    </source>
</evidence>
<dbReference type="HOGENOM" id="CLU_053737_0_0_1"/>
<keyword evidence="5" id="KW-1185">Reference proteome</keyword>